<dbReference type="Gene3D" id="3.30.460.10">
    <property type="entry name" value="Beta Polymerase, domain 2"/>
    <property type="match status" value="1"/>
</dbReference>
<evidence type="ECO:0000313" key="13">
    <source>
        <dbReference type="Proteomes" id="UP000694568"/>
    </source>
</evidence>
<dbReference type="FunFam" id="3.30.160.60:FF:000153">
    <property type="entry name" value="Zinc finger RNA-binding protein 2"/>
    <property type="match status" value="1"/>
</dbReference>
<dbReference type="Pfam" id="PF20965">
    <property type="entry name" value="DZF_C"/>
    <property type="match status" value="1"/>
</dbReference>
<dbReference type="PROSITE" id="PS51703">
    <property type="entry name" value="DZF"/>
    <property type="match status" value="1"/>
</dbReference>
<name>A0A8C9YQI6_SANLU</name>
<feature type="region of interest" description="Disordered" evidence="10">
    <location>
        <begin position="26"/>
        <end position="45"/>
    </location>
</feature>
<dbReference type="GO" id="GO:0005737">
    <property type="term" value="C:cytoplasm"/>
    <property type="evidence" value="ECO:0007669"/>
    <property type="project" value="UniProtKB-SubCell"/>
</dbReference>
<accession>A0A8C9YQI6</accession>
<evidence type="ECO:0000256" key="1">
    <source>
        <dbReference type="ARBA" id="ARBA00004123"/>
    </source>
</evidence>
<dbReference type="InterPro" id="IPR003604">
    <property type="entry name" value="Matrin/U1-like-C_Znf_C2H2"/>
</dbReference>
<evidence type="ECO:0000313" key="12">
    <source>
        <dbReference type="Ensembl" id="ENSSLUP00000028495.1"/>
    </source>
</evidence>
<gene>
    <name evidence="12" type="primary">zfr2</name>
</gene>
<dbReference type="InterPro" id="IPR049401">
    <property type="entry name" value="DZF_dom_N"/>
</dbReference>
<sequence length="858" mass="95072">MPFLSTSTPPSPLCPLPFPKSVGVKSAYSPAPSTVYSQPPPPQRQVTALKPLAPSVSTSYNIYPVSTSVQQPPTPISSYTLGSSFGSTVSATTYSGISYSNYDSTGYTSTSTPSYYQPAQQTLTQPNMVTAPTVNTYKKPTFHQSKLQKPKGPPKQPQLHYCDICKISCAGPQTYREHLEGQKHKKKEAALKSGGQTGASNGPRGVQTQLRCELCDVTCTGVDAYAAHIRGAKHQKVVKLHTKLGKPIPSTEPVLVNSAPVITTSTAGKPPVTTSTPASVSTTSTPTVTPKQGAVNTLVKITAPVKKPAPPKIYNICKCYDDLSAVVVVAAKVEEPMQQSIQRRDPQSDDEDGDRAGGQGDIQPVGHDYVEEVRNVDGKVIRFHCKLCECSFNDPNAKDMHLKGRRHRLQYKKKVNPELPVEIKPSNRARKLQESKLKKQKQKAVLKRQRDDEQCWHMEMRRYEEDMYWRRMEEEQMYWGEQRRRMAPPPLMSRPGMPVPPLLVSATCVRRPDSPDDRHIMAKHSTIYPVEEELQAVQRIVSHSERALKLVSDSLLEKETPFVSLDSTENSGRLLKGVMRVGILAKGLLLHGDRNVELILLTAKKPTISLLKNIAKHLPKELETFSEDQYEVQAHPEEANIVIFSSKEPKMQVTISLTSPLMREDPATEKEKQKDPTDLLNKRKCLEYLAALRHAKWFQARANGLQSCVIIIRLLRDLCQRVPTWGKMPGWAMELLVEKVISSAAGPLSPGEAMRRVLECISTGILLPDGPGLMDPCEKETTDALGSMMLQAREDITASAQHALRLLAFRQIHKVLGMESLPASKASARNRKRRRDGSETGEGEGEGKKDKKEEAESA</sequence>
<feature type="region of interest" description="Disordered" evidence="10">
    <location>
        <begin position="820"/>
        <end position="858"/>
    </location>
</feature>
<feature type="region of interest" description="Disordered" evidence="10">
    <location>
        <begin position="178"/>
        <end position="205"/>
    </location>
</feature>
<feature type="domain" description="DZF" evidence="11">
    <location>
        <begin position="494"/>
        <end position="857"/>
    </location>
</feature>
<evidence type="ECO:0000256" key="9">
    <source>
        <dbReference type="ARBA" id="ARBA00041195"/>
    </source>
</evidence>
<feature type="region of interest" description="Disordered" evidence="10">
    <location>
        <begin position="266"/>
        <end position="289"/>
    </location>
</feature>
<organism evidence="12 13">
    <name type="scientific">Sander lucioperca</name>
    <name type="common">Pike-perch</name>
    <name type="synonym">Perca lucioperca</name>
    <dbReference type="NCBI Taxonomy" id="283035"/>
    <lineage>
        <taxon>Eukaryota</taxon>
        <taxon>Metazoa</taxon>
        <taxon>Chordata</taxon>
        <taxon>Craniata</taxon>
        <taxon>Vertebrata</taxon>
        <taxon>Euteleostomi</taxon>
        <taxon>Actinopterygii</taxon>
        <taxon>Neopterygii</taxon>
        <taxon>Teleostei</taxon>
        <taxon>Neoteleostei</taxon>
        <taxon>Acanthomorphata</taxon>
        <taxon>Eupercaria</taxon>
        <taxon>Perciformes</taxon>
        <taxon>Percoidei</taxon>
        <taxon>Percidae</taxon>
        <taxon>Luciopercinae</taxon>
        <taxon>Sander</taxon>
    </lineage>
</organism>
<feature type="compositionally biased region" description="Low complexity" evidence="10">
    <location>
        <begin position="270"/>
        <end position="289"/>
    </location>
</feature>
<dbReference type="PANTHER" id="PTHR45762:SF2">
    <property type="entry name" value="ZINC FINGER RNA-BINDING PROTEIN 2"/>
    <property type="match status" value="1"/>
</dbReference>
<dbReference type="FunFam" id="3.30.460.10:FF:000010">
    <property type="entry name" value="Zinc finger RNA-binding protein 2"/>
    <property type="match status" value="1"/>
</dbReference>
<dbReference type="InterPro" id="IPR043519">
    <property type="entry name" value="NT_sf"/>
</dbReference>
<keyword evidence="5" id="KW-0677">Repeat</keyword>
<keyword evidence="13" id="KW-1185">Reference proteome</keyword>
<dbReference type="FunFam" id="3.30.160.60:FF:000210">
    <property type="entry name" value="Zinc finger RNA-binding protein 2"/>
    <property type="match status" value="1"/>
</dbReference>
<dbReference type="GO" id="GO:0003677">
    <property type="term" value="F:DNA binding"/>
    <property type="evidence" value="ECO:0007669"/>
    <property type="project" value="UniProtKB-KW"/>
</dbReference>
<evidence type="ECO:0000256" key="7">
    <source>
        <dbReference type="ARBA" id="ARBA00023125"/>
    </source>
</evidence>
<dbReference type="GO" id="GO:0003727">
    <property type="term" value="F:single-stranded RNA binding"/>
    <property type="evidence" value="ECO:0007669"/>
    <property type="project" value="TreeGrafter"/>
</dbReference>
<keyword evidence="4" id="KW-0963">Cytoplasm</keyword>
<evidence type="ECO:0000256" key="3">
    <source>
        <dbReference type="ARBA" id="ARBA00022473"/>
    </source>
</evidence>
<dbReference type="Gene3D" id="3.30.160.60">
    <property type="entry name" value="Classic Zinc Finger"/>
    <property type="match status" value="3"/>
</dbReference>
<dbReference type="GO" id="GO:0071011">
    <property type="term" value="C:precatalytic spliceosome"/>
    <property type="evidence" value="ECO:0007669"/>
    <property type="project" value="TreeGrafter"/>
</dbReference>
<evidence type="ECO:0000256" key="6">
    <source>
        <dbReference type="ARBA" id="ARBA00022884"/>
    </source>
</evidence>
<keyword evidence="7" id="KW-0238">DNA-binding</keyword>
<keyword evidence="8" id="KW-0539">Nucleus</keyword>
<evidence type="ECO:0000256" key="8">
    <source>
        <dbReference type="ARBA" id="ARBA00023242"/>
    </source>
</evidence>
<proteinExistence type="predicted"/>
<dbReference type="SMART" id="SM00355">
    <property type="entry name" value="ZnF_C2H2"/>
    <property type="match status" value="3"/>
</dbReference>
<dbReference type="FunFam" id="1.10.1410.40:FF:000001">
    <property type="entry name" value="interleukin enhancer-binding factor 3 isoform X1"/>
    <property type="match status" value="1"/>
</dbReference>
<dbReference type="GeneTree" id="ENSGT00940000162148"/>
<dbReference type="SUPFAM" id="SSF57667">
    <property type="entry name" value="beta-beta-alpha zinc fingers"/>
    <property type="match status" value="3"/>
</dbReference>
<dbReference type="SMART" id="SM00451">
    <property type="entry name" value="ZnF_U1"/>
    <property type="match status" value="3"/>
</dbReference>
<dbReference type="GO" id="GO:0008270">
    <property type="term" value="F:zinc ion binding"/>
    <property type="evidence" value="ECO:0007669"/>
    <property type="project" value="InterPro"/>
</dbReference>
<dbReference type="FunFam" id="3.30.160.60:FF:000439">
    <property type="entry name" value="Zinc finger RNA-binding protein 2"/>
    <property type="match status" value="1"/>
</dbReference>
<dbReference type="InterPro" id="IPR036236">
    <property type="entry name" value="Znf_C2H2_sf"/>
</dbReference>
<dbReference type="InterPro" id="IPR006561">
    <property type="entry name" value="DZF_dom"/>
</dbReference>
<evidence type="ECO:0000256" key="2">
    <source>
        <dbReference type="ARBA" id="ARBA00004496"/>
    </source>
</evidence>
<dbReference type="Gene3D" id="1.10.1410.40">
    <property type="match status" value="1"/>
</dbReference>
<dbReference type="Proteomes" id="UP000694568">
    <property type="component" value="Unplaced"/>
</dbReference>
<comment type="subcellular location">
    <subcellularLocation>
        <location evidence="2">Cytoplasm</location>
    </subcellularLocation>
    <subcellularLocation>
        <location evidence="1">Nucleus</location>
    </subcellularLocation>
</comment>
<dbReference type="InterPro" id="IPR049402">
    <property type="entry name" value="DZF_dom_C"/>
</dbReference>
<feature type="compositionally biased region" description="Basic and acidic residues" evidence="10">
    <location>
        <begin position="845"/>
        <end position="858"/>
    </location>
</feature>
<evidence type="ECO:0000256" key="10">
    <source>
        <dbReference type="SAM" id="MobiDB-lite"/>
    </source>
</evidence>
<protein>
    <recommendedName>
        <fullName evidence="9">Zinc finger RNA-binding protein</fullName>
    </recommendedName>
</protein>
<reference evidence="12" key="1">
    <citation type="submission" date="2025-08" db="UniProtKB">
        <authorList>
            <consortium name="Ensembl"/>
        </authorList>
    </citation>
    <scope>IDENTIFICATION</scope>
</reference>
<dbReference type="Pfam" id="PF12874">
    <property type="entry name" value="zf-met"/>
    <property type="match status" value="3"/>
</dbReference>
<reference evidence="12" key="2">
    <citation type="submission" date="2025-09" db="UniProtKB">
        <authorList>
            <consortium name="Ensembl"/>
        </authorList>
    </citation>
    <scope>IDENTIFICATION</scope>
</reference>
<keyword evidence="6" id="KW-0694">RNA-binding</keyword>
<evidence type="ECO:0000259" key="11">
    <source>
        <dbReference type="PROSITE" id="PS51703"/>
    </source>
</evidence>
<dbReference type="Pfam" id="PF07528">
    <property type="entry name" value="DZF_N"/>
    <property type="match status" value="1"/>
</dbReference>
<dbReference type="AlphaFoldDB" id="A0A8C9YQI6"/>
<dbReference type="SMART" id="SM00572">
    <property type="entry name" value="DZF"/>
    <property type="match status" value="1"/>
</dbReference>
<evidence type="ECO:0000256" key="5">
    <source>
        <dbReference type="ARBA" id="ARBA00022737"/>
    </source>
</evidence>
<dbReference type="InterPro" id="IPR013087">
    <property type="entry name" value="Znf_C2H2_type"/>
</dbReference>
<keyword evidence="3" id="KW-0217">Developmental protein</keyword>
<dbReference type="PANTHER" id="PTHR45762">
    <property type="entry name" value="ZINC FINGER RNA-BINDING PROTEIN"/>
    <property type="match status" value="1"/>
</dbReference>
<dbReference type="Ensembl" id="ENSSLUT00000029417.1">
    <property type="protein sequence ID" value="ENSSLUP00000028495.1"/>
    <property type="gene ID" value="ENSSLUG00000012779.1"/>
</dbReference>
<dbReference type="GO" id="GO:0003725">
    <property type="term" value="F:double-stranded RNA binding"/>
    <property type="evidence" value="ECO:0007669"/>
    <property type="project" value="TreeGrafter"/>
</dbReference>
<feature type="region of interest" description="Disordered" evidence="10">
    <location>
        <begin position="337"/>
        <end position="364"/>
    </location>
</feature>
<evidence type="ECO:0000256" key="4">
    <source>
        <dbReference type="ARBA" id="ARBA00022490"/>
    </source>
</evidence>
<dbReference type="PROSITE" id="PS00028">
    <property type="entry name" value="ZINC_FINGER_C2H2_1"/>
    <property type="match status" value="1"/>
</dbReference>